<keyword evidence="2" id="KW-0812">Transmembrane</keyword>
<evidence type="ECO:0000313" key="6">
    <source>
        <dbReference type="Proteomes" id="UP000199205"/>
    </source>
</evidence>
<protein>
    <submittedName>
        <fullName evidence="5">Natural resistance-associated macrophage protein</fullName>
    </submittedName>
</protein>
<dbReference type="AlphaFoldDB" id="A0A1C3WDQ8"/>
<dbReference type="RefSeq" id="WP_208865022.1">
    <property type="nucleotide sequence ID" value="NZ_FMAF01000010.1"/>
</dbReference>
<evidence type="ECO:0000256" key="4">
    <source>
        <dbReference type="ARBA" id="ARBA00023136"/>
    </source>
</evidence>
<dbReference type="GO" id="GO:0016020">
    <property type="term" value="C:membrane"/>
    <property type="evidence" value="ECO:0007669"/>
    <property type="project" value="UniProtKB-SubCell"/>
</dbReference>
<gene>
    <name evidence="5" type="ORF">GA0061101_110140</name>
</gene>
<accession>A0A1C3WDQ8</accession>
<evidence type="ECO:0000256" key="2">
    <source>
        <dbReference type="ARBA" id="ARBA00022692"/>
    </source>
</evidence>
<dbReference type="InterPro" id="IPR001046">
    <property type="entry name" value="NRAMP_fam"/>
</dbReference>
<name>A0A1C3WDQ8_9HYPH</name>
<evidence type="ECO:0000313" key="5">
    <source>
        <dbReference type="EMBL" id="SCB38160.1"/>
    </source>
</evidence>
<proteinExistence type="predicted"/>
<organism evidence="5 6">
    <name type="scientific">Rhizobium lusitanum</name>
    <dbReference type="NCBI Taxonomy" id="293958"/>
    <lineage>
        <taxon>Bacteria</taxon>
        <taxon>Pseudomonadati</taxon>
        <taxon>Pseudomonadota</taxon>
        <taxon>Alphaproteobacteria</taxon>
        <taxon>Hyphomicrobiales</taxon>
        <taxon>Rhizobiaceae</taxon>
        <taxon>Rhizobium/Agrobacterium group</taxon>
        <taxon>Rhizobium</taxon>
    </lineage>
</organism>
<evidence type="ECO:0000256" key="1">
    <source>
        <dbReference type="ARBA" id="ARBA00004141"/>
    </source>
</evidence>
<dbReference type="Pfam" id="PF01566">
    <property type="entry name" value="Nramp"/>
    <property type="match status" value="1"/>
</dbReference>
<evidence type="ECO:0000256" key="3">
    <source>
        <dbReference type="ARBA" id="ARBA00022989"/>
    </source>
</evidence>
<dbReference type="Proteomes" id="UP000199205">
    <property type="component" value="Unassembled WGS sequence"/>
</dbReference>
<keyword evidence="3" id="KW-1133">Transmembrane helix</keyword>
<keyword evidence="4" id="KW-0472">Membrane</keyword>
<dbReference type="EMBL" id="FMAF01000010">
    <property type="protein sequence ID" value="SCB38160.1"/>
    <property type="molecule type" value="Genomic_DNA"/>
</dbReference>
<dbReference type="GO" id="GO:0046873">
    <property type="term" value="F:metal ion transmembrane transporter activity"/>
    <property type="evidence" value="ECO:0007669"/>
    <property type="project" value="InterPro"/>
</dbReference>
<sequence>MLADTDVGNVVTAAQSGAKCGYRLLPPLIVVIPLLYMVQELTIRLGIYTGQGHGELIRKEFGTGWSWVAAVGLVAATAGRW</sequence>
<comment type="subcellular location">
    <subcellularLocation>
        <location evidence="1">Membrane</location>
        <topology evidence="1">Multi-pass membrane protein</topology>
    </subcellularLocation>
</comment>
<reference evidence="6" key="1">
    <citation type="submission" date="2016-08" db="EMBL/GenBank/DDBJ databases">
        <authorList>
            <person name="Varghese N."/>
            <person name="Submissions Spin"/>
        </authorList>
    </citation>
    <scope>NUCLEOTIDE SEQUENCE [LARGE SCALE GENOMIC DNA]</scope>
    <source>
        <strain evidence="6">P1-7</strain>
    </source>
</reference>